<dbReference type="Proteomes" id="UP000184038">
    <property type="component" value="Unassembled WGS sequence"/>
</dbReference>
<dbReference type="AlphaFoldDB" id="A0A1M7NFE5"/>
<evidence type="ECO:0000256" key="1">
    <source>
        <dbReference type="SAM" id="Phobius"/>
    </source>
</evidence>
<keyword evidence="1" id="KW-1133">Transmembrane helix</keyword>
<evidence type="ECO:0000313" key="2">
    <source>
        <dbReference type="EMBL" id="SHN02359.1"/>
    </source>
</evidence>
<dbReference type="EMBL" id="FRCP01000028">
    <property type="protein sequence ID" value="SHN02359.1"/>
    <property type="molecule type" value="Genomic_DNA"/>
</dbReference>
<reference evidence="2 3" key="1">
    <citation type="submission" date="2016-11" db="EMBL/GenBank/DDBJ databases">
        <authorList>
            <person name="Jaros S."/>
            <person name="Januszkiewicz K."/>
            <person name="Wedrychowicz H."/>
        </authorList>
    </citation>
    <scope>NUCLEOTIDE SEQUENCE [LARGE SCALE GENOMIC DNA]</scope>
    <source>
        <strain evidence="2 3">DSM 15930</strain>
    </source>
</reference>
<feature type="transmembrane region" description="Helical" evidence="1">
    <location>
        <begin position="6"/>
        <end position="25"/>
    </location>
</feature>
<keyword evidence="1" id="KW-0812">Transmembrane</keyword>
<proteinExistence type="predicted"/>
<evidence type="ECO:0000313" key="3">
    <source>
        <dbReference type="Proteomes" id="UP000184038"/>
    </source>
</evidence>
<protein>
    <submittedName>
        <fullName evidence="2">Uncharacterized protein</fullName>
    </submittedName>
</protein>
<gene>
    <name evidence="2" type="ORF">SAMN02746066_04435</name>
</gene>
<keyword evidence="1" id="KW-0472">Membrane</keyword>
<organism evidence="2 3">
    <name type="scientific">Anaerosporobacter mobilis DSM 15930</name>
    <dbReference type="NCBI Taxonomy" id="1120996"/>
    <lineage>
        <taxon>Bacteria</taxon>
        <taxon>Bacillati</taxon>
        <taxon>Bacillota</taxon>
        <taxon>Clostridia</taxon>
        <taxon>Lachnospirales</taxon>
        <taxon>Lachnospiraceae</taxon>
        <taxon>Anaerosporobacter</taxon>
    </lineage>
</organism>
<dbReference type="RefSeq" id="WP_073291537.1">
    <property type="nucleotide sequence ID" value="NZ_FRCP01000028.1"/>
</dbReference>
<accession>A0A1M7NFE5</accession>
<dbReference type="STRING" id="1120996.SAMN02746066_04435"/>
<dbReference type="OrthoDB" id="1925024at2"/>
<sequence>MNRKKLTIIILIVVVIAGGIIGIVVNSGRSNRKVVSGYSFEIIEKDVINKKYDGKYLDSFITVARVQDNFTIYLEEVSSDRNVYIIDPSDGSMIPMEYIDDKFSTKAKLDTDKNYGIIIDYSLVGAIRVVEDINKFNEDKLFEEILIGIGCGIEKNEK</sequence>
<name>A0A1M7NFE5_9FIRM</name>
<keyword evidence="3" id="KW-1185">Reference proteome</keyword>